<protein>
    <submittedName>
        <fullName evidence="2">Uncharacterized protein</fullName>
    </submittedName>
</protein>
<gene>
    <name evidence="2" type="ORF">BAZO_05405</name>
</gene>
<keyword evidence="1" id="KW-1133">Transmembrane helix</keyword>
<reference evidence="2 3" key="1">
    <citation type="journal article" date="2012" name="Front. Microbiol.">
        <title>Redundancy and modularity in membrane-associated dissimilatory nitrate reduction in Bacillus.</title>
        <authorList>
            <person name="Heylen K."/>
            <person name="Keltjens J."/>
        </authorList>
    </citation>
    <scope>NUCLEOTIDE SEQUENCE [LARGE SCALE GENOMIC DNA]</scope>
    <source>
        <strain evidence="2 3">LMG 9581</strain>
    </source>
</reference>
<dbReference type="RefSeq" id="WP_003330290.1">
    <property type="nucleotide sequence ID" value="NZ_AJLR01000041.1"/>
</dbReference>
<sequence length="289" mass="34157">MENLSNLIDDQSALLIHEFCQKVCFKINESKETKEEIYEELKSNMEEEVIELVKNNFTSAEATKMVLQGYHSPQKMVNKLSEIYKTKKWLNGKLLKLAAFCLIFSIIFISTFYYWNFKYIKLQAEQFFDLLPDTVEFIENGVSLETEEMIKYGVDNFLSVQAAMISIVEYEDAYNFNGEYQYIYNSKERNRLFEKEREHIFNFPFYGISKRIPNSDIIVEAQIKLIQLSNNILYFGIFLFACYWFLFSTWAVSNLKYNHVNKLQLAVVIVLLFNIVGYLFYVKRNVASL</sequence>
<keyword evidence="1" id="KW-0812">Transmembrane</keyword>
<evidence type="ECO:0000256" key="1">
    <source>
        <dbReference type="SAM" id="Phobius"/>
    </source>
</evidence>
<dbReference type="Proteomes" id="UP000006315">
    <property type="component" value="Unassembled WGS sequence"/>
</dbReference>
<name>K6CAL4_SCHAZ</name>
<dbReference type="PATRIC" id="fig|1131731.3.peg.1128"/>
<proteinExistence type="predicted"/>
<dbReference type="AlphaFoldDB" id="K6CAL4"/>
<dbReference type="STRING" id="1131731.BAZO_05405"/>
<organism evidence="2 3">
    <name type="scientific">Schinkia azotoformans LMG 9581</name>
    <dbReference type="NCBI Taxonomy" id="1131731"/>
    <lineage>
        <taxon>Bacteria</taxon>
        <taxon>Bacillati</taxon>
        <taxon>Bacillota</taxon>
        <taxon>Bacilli</taxon>
        <taxon>Bacillales</taxon>
        <taxon>Bacillaceae</taxon>
        <taxon>Calidifontibacillus/Schinkia group</taxon>
        <taxon>Schinkia</taxon>
    </lineage>
</organism>
<feature type="transmembrane region" description="Helical" evidence="1">
    <location>
        <begin position="94"/>
        <end position="115"/>
    </location>
</feature>
<comment type="caution">
    <text evidence="2">The sequence shown here is derived from an EMBL/GenBank/DDBJ whole genome shotgun (WGS) entry which is preliminary data.</text>
</comment>
<evidence type="ECO:0000313" key="3">
    <source>
        <dbReference type="Proteomes" id="UP000006315"/>
    </source>
</evidence>
<dbReference type="EMBL" id="AJLR01000041">
    <property type="protein sequence ID" value="EKN68170.1"/>
    <property type="molecule type" value="Genomic_DNA"/>
</dbReference>
<feature type="transmembrane region" description="Helical" evidence="1">
    <location>
        <begin position="232"/>
        <end position="251"/>
    </location>
</feature>
<feature type="transmembrane region" description="Helical" evidence="1">
    <location>
        <begin position="263"/>
        <end position="282"/>
    </location>
</feature>
<evidence type="ECO:0000313" key="2">
    <source>
        <dbReference type="EMBL" id="EKN68170.1"/>
    </source>
</evidence>
<keyword evidence="1" id="KW-0472">Membrane</keyword>
<accession>K6CAL4</accession>
<keyword evidence="3" id="KW-1185">Reference proteome</keyword>